<evidence type="ECO:0000313" key="3">
    <source>
        <dbReference type="EMBL" id="HEW46123.1"/>
    </source>
</evidence>
<dbReference type="Gene3D" id="6.10.340.10">
    <property type="match status" value="1"/>
</dbReference>
<dbReference type="PROSITE" id="PS50885">
    <property type="entry name" value="HAMP"/>
    <property type="match status" value="1"/>
</dbReference>
<keyword evidence="1" id="KW-0812">Transmembrane</keyword>
<proteinExistence type="predicted"/>
<accession>A0A7C2Z3I4</accession>
<keyword evidence="1" id="KW-1133">Transmembrane helix</keyword>
<evidence type="ECO:0000259" key="2">
    <source>
        <dbReference type="PROSITE" id="PS50885"/>
    </source>
</evidence>
<keyword evidence="1" id="KW-0472">Membrane</keyword>
<dbReference type="InterPro" id="IPR003660">
    <property type="entry name" value="HAMP_dom"/>
</dbReference>
<feature type="domain" description="HAMP" evidence="2">
    <location>
        <begin position="184"/>
        <end position="236"/>
    </location>
</feature>
<dbReference type="CDD" id="cd06225">
    <property type="entry name" value="HAMP"/>
    <property type="match status" value="1"/>
</dbReference>
<dbReference type="AlphaFoldDB" id="A0A7C2Z3I4"/>
<reference evidence="3" key="1">
    <citation type="journal article" date="2020" name="mSystems">
        <title>Genome- and Community-Level Interaction Insights into Carbon Utilization and Element Cycling Functions of Hydrothermarchaeota in Hydrothermal Sediment.</title>
        <authorList>
            <person name="Zhou Z."/>
            <person name="Liu Y."/>
            <person name="Xu W."/>
            <person name="Pan J."/>
            <person name="Luo Z.H."/>
            <person name="Li M."/>
        </authorList>
    </citation>
    <scope>NUCLEOTIDE SEQUENCE [LARGE SCALE GENOMIC DNA]</scope>
    <source>
        <strain evidence="3">SpSt-132</strain>
    </source>
</reference>
<name>A0A7C2Z3I4_9AQUI</name>
<dbReference type="SMART" id="SM00304">
    <property type="entry name" value="HAMP"/>
    <property type="match status" value="1"/>
</dbReference>
<dbReference type="PANTHER" id="PTHR32089">
    <property type="entry name" value="METHYL-ACCEPTING CHEMOTAXIS PROTEIN MCPB"/>
    <property type="match status" value="1"/>
</dbReference>
<dbReference type="Pfam" id="PF00672">
    <property type="entry name" value="HAMP"/>
    <property type="match status" value="1"/>
</dbReference>
<dbReference type="GO" id="GO:0016020">
    <property type="term" value="C:membrane"/>
    <property type="evidence" value="ECO:0007669"/>
    <property type="project" value="InterPro"/>
</dbReference>
<feature type="transmembrane region" description="Helical" evidence="1">
    <location>
        <begin position="6"/>
        <end position="27"/>
    </location>
</feature>
<evidence type="ECO:0000256" key="1">
    <source>
        <dbReference type="SAM" id="Phobius"/>
    </source>
</evidence>
<comment type="caution">
    <text evidence="3">The sequence shown here is derived from an EMBL/GenBank/DDBJ whole genome shotgun (WGS) entry which is preliminary data.</text>
</comment>
<gene>
    <name evidence="3" type="ORF">ENO47_05580</name>
</gene>
<dbReference type="GO" id="GO:0007165">
    <property type="term" value="P:signal transduction"/>
    <property type="evidence" value="ECO:0007669"/>
    <property type="project" value="InterPro"/>
</dbReference>
<dbReference type="EMBL" id="DSFP01000049">
    <property type="protein sequence ID" value="HEW46123.1"/>
    <property type="molecule type" value="Genomic_DNA"/>
</dbReference>
<protein>
    <submittedName>
        <fullName evidence="3">Methyl-accepting chemotaxis protein</fullName>
    </submittedName>
</protein>
<dbReference type="SUPFAM" id="SSF158472">
    <property type="entry name" value="HAMP domain-like"/>
    <property type="match status" value="1"/>
</dbReference>
<feature type="transmembrane region" description="Helical" evidence="1">
    <location>
        <begin position="165"/>
        <end position="182"/>
    </location>
</feature>
<dbReference type="PANTHER" id="PTHR32089:SF112">
    <property type="entry name" value="LYSOZYME-LIKE PROTEIN-RELATED"/>
    <property type="match status" value="1"/>
</dbReference>
<sequence>MKIATALRVLVAVLFIFALINLFIAYSQLSKMETNAREIYYTGKQIELVHRIAKLVYMKHNGYDSDKEIQRLTALMDKIIIGLVNGDKDLGLPRATNQKFIVKMKEVENEWSKFKDVLLKAKEDQAFVKELFERSESFSKVAGESVIIASHAAESAVGALKFSQVAIFLLGLVFLVFIWLLSTQKISKPLSQLSEKFQEIAKGDLTIRVDVKSNNEIGLLANSMNKMVHSLNSMINTILTAANRVISAVDIAKDSAEKTLEGAKNQLVRIQQIATAS</sequence>
<organism evidence="3">
    <name type="scientific">Hydrogenobacter sp</name>
    <dbReference type="NCBI Taxonomy" id="2152829"/>
    <lineage>
        <taxon>Bacteria</taxon>
        <taxon>Pseudomonadati</taxon>
        <taxon>Aquificota</taxon>
        <taxon>Aquificia</taxon>
        <taxon>Aquificales</taxon>
        <taxon>Aquificaceae</taxon>
        <taxon>Hydrogenobacter</taxon>
    </lineage>
</organism>